<proteinExistence type="predicted"/>
<sequence>MSTCERCGATFHCAMADPGPDGKADPSPCWCTALPPAVPVPGADSAVGCWCPACLKAHIAAQEPGKSSPPARC</sequence>
<dbReference type="Proteomes" id="UP000321323">
    <property type="component" value="Chromosome"/>
</dbReference>
<protein>
    <submittedName>
        <fullName evidence="1">Cysteine-rich CWC family protein</fullName>
    </submittedName>
</protein>
<evidence type="ECO:0000313" key="2">
    <source>
        <dbReference type="Proteomes" id="UP000321323"/>
    </source>
</evidence>
<gene>
    <name evidence="1" type="ORF">E7V67_027625</name>
</gene>
<organism evidence="1 2">
    <name type="scientific">[Empedobacter] haloabium</name>
    <dbReference type="NCBI Taxonomy" id="592317"/>
    <lineage>
        <taxon>Bacteria</taxon>
        <taxon>Pseudomonadati</taxon>
        <taxon>Pseudomonadota</taxon>
        <taxon>Betaproteobacteria</taxon>
        <taxon>Burkholderiales</taxon>
        <taxon>Oxalobacteraceae</taxon>
        <taxon>Telluria group</taxon>
        <taxon>Telluria group incertae sedis</taxon>
    </lineage>
</organism>
<dbReference type="InterPro" id="IPR032720">
    <property type="entry name" value="Cys_rich_CWC"/>
</dbReference>
<dbReference type="Pfam" id="PF14375">
    <property type="entry name" value="Cys_rich_CWC"/>
    <property type="match status" value="1"/>
</dbReference>
<name>A0ABZ1UM92_9BURK</name>
<keyword evidence="2" id="KW-1185">Reference proteome</keyword>
<dbReference type="EMBL" id="CP136508">
    <property type="protein sequence ID" value="WUR13409.1"/>
    <property type="molecule type" value="Genomic_DNA"/>
</dbReference>
<reference evidence="1 2" key="1">
    <citation type="journal article" date="2019" name="Int. J. Syst. Evol. Microbiol.">
        <title>The Draft Whole-Genome Sequence of the Antibiotic Producer Empedobacter haloabium ATCC 31962 Provides Indications for Its Taxonomic Reclassification.</title>
        <authorList>
            <person name="Miess H."/>
            <person name="Arlt P."/>
            <person name="Apel A.K."/>
            <person name="Weber T."/>
            <person name="Nieselt K."/>
            <person name="Hanssen F."/>
            <person name="Czemmel S."/>
            <person name="Nahnsen S."/>
            <person name="Gross H."/>
        </authorList>
    </citation>
    <scope>NUCLEOTIDE SEQUENCE [LARGE SCALE GENOMIC DNA]</scope>
    <source>
        <strain evidence="1 2">ATCC 31962</strain>
    </source>
</reference>
<accession>A0ABZ1UM92</accession>
<evidence type="ECO:0000313" key="1">
    <source>
        <dbReference type="EMBL" id="WUR13409.1"/>
    </source>
</evidence>